<protein>
    <submittedName>
        <fullName evidence="1">Sister chromatid cohesion protein</fullName>
    </submittedName>
</protein>
<dbReference type="GO" id="GO:0034087">
    <property type="term" value="P:establishment of mitotic sister chromatid cohesion"/>
    <property type="evidence" value="ECO:0007669"/>
    <property type="project" value="TreeGrafter"/>
</dbReference>
<reference evidence="1 2" key="1">
    <citation type="submission" date="2020-02" db="EMBL/GenBank/DDBJ databases">
        <title>Draft genome sequence of Haematococcus lacustris strain NIES-144.</title>
        <authorList>
            <person name="Morimoto D."/>
            <person name="Nakagawa S."/>
            <person name="Yoshida T."/>
            <person name="Sawayama S."/>
        </authorList>
    </citation>
    <scope>NUCLEOTIDE SEQUENCE [LARGE SCALE GENOMIC DNA]</scope>
    <source>
        <strain evidence="1 2">NIES-144</strain>
    </source>
</reference>
<dbReference type="GO" id="GO:0090694">
    <property type="term" value="C:Scc2-Scc4 cohesin loading complex"/>
    <property type="evidence" value="ECO:0007669"/>
    <property type="project" value="TreeGrafter"/>
</dbReference>
<dbReference type="GO" id="GO:0140588">
    <property type="term" value="P:chromatin looping"/>
    <property type="evidence" value="ECO:0007669"/>
    <property type="project" value="InterPro"/>
</dbReference>
<accession>A0A699Z5M4</accession>
<dbReference type="AlphaFoldDB" id="A0A699Z5M4"/>
<dbReference type="PANTHER" id="PTHR21704:SF18">
    <property type="entry name" value="NIPPED-B-LIKE PROTEIN"/>
    <property type="match status" value="1"/>
</dbReference>
<dbReference type="GO" id="GO:0071169">
    <property type="term" value="P:establishment of protein localization to chromatin"/>
    <property type="evidence" value="ECO:0007669"/>
    <property type="project" value="TreeGrafter"/>
</dbReference>
<organism evidence="1 2">
    <name type="scientific">Haematococcus lacustris</name>
    <name type="common">Green alga</name>
    <name type="synonym">Haematococcus pluvialis</name>
    <dbReference type="NCBI Taxonomy" id="44745"/>
    <lineage>
        <taxon>Eukaryota</taxon>
        <taxon>Viridiplantae</taxon>
        <taxon>Chlorophyta</taxon>
        <taxon>core chlorophytes</taxon>
        <taxon>Chlorophyceae</taxon>
        <taxon>CS clade</taxon>
        <taxon>Chlamydomonadales</taxon>
        <taxon>Haematococcaceae</taxon>
        <taxon>Haematococcus</taxon>
    </lineage>
</organism>
<evidence type="ECO:0000313" key="1">
    <source>
        <dbReference type="EMBL" id="GFH14389.1"/>
    </source>
</evidence>
<keyword evidence="2" id="KW-1185">Reference proteome</keyword>
<gene>
    <name evidence="1" type="ORF">HaLaN_10433</name>
</gene>
<dbReference type="GO" id="GO:0010468">
    <property type="term" value="P:regulation of gene expression"/>
    <property type="evidence" value="ECO:0007669"/>
    <property type="project" value="InterPro"/>
</dbReference>
<dbReference type="GO" id="GO:0003682">
    <property type="term" value="F:chromatin binding"/>
    <property type="evidence" value="ECO:0007669"/>
    <property type="project" value="TreeGrafter"/>
</dbReference>
<evidence type="ECO:0000313" key="2">
    <source>
        <dbReference type="Proteomes" id="UP000485058"/>
    </source>
</evidence>
<comment type="caution">
    <text evidence="1">The sequence shown here is derived from an EMBL/GenBank/DDBJ whole genome shotgun (WGS) entry which is preliminary data.</text>
</comment>
<dbReference type="GO" id="GO:0061775">
    <property type="term" value="F:cohesin loader activity"/>
    <property type="evidence" value="ECO:0007669"/>
    <property type="project" value="InterPro"/>
</dbReference>
<dbReference type="EMBL" id="BLLF01000720">
    <property type="protein sequence ID" value="GFH14389.1"/>
    <property type="molecule type" value="Genomic_DNA"/>
</dbReference>
<dbReference type="GO" id="GO:1990414">
    <property type="term" value="P:replication-born double-strand break repair via sister chromatid exchange"/>
    <property type="evidence" value="ECO:0007669"/>
    <property type="project" value="TreeGrafter"/>
</dbReference>
<sequence length="182" mass="19554">DEPPLSIQTSSALILQLIQATALLPPVDTDLPGVLEACKAPLNWCDRFWASLMDKLPAAKAAKSEGSSDVKAFVEHLIADLLAVQHSAEWPGSTLMLRRLVLALNTSKGLQNPDSGVRLMCIDFLGAVVTQIVADSKQAESEASLVEELLARAGHTNDVLLEGAYAGEEEREKSEGLQRLLV</sequence>
<proteinExistence type="predicted"/>
<dbReference type="PANTHER" id="PTHR21704">
    <property type="entry name" value="NIPPED-B-LIKE PROTEIN DELANGIN SCC2-RELATED"/>
    <property type="match status" value="1"/>
</dbReference>
<feature type="non-terminal residue" evidence="1">
    <location>
        <position position="1"/>
    </location>
</feature>
<feature type="non-terminal residue" evidence="1">
    <location>
        <position position="182"/>
    </location>
</feature>
<dbReference type="InterPro" id="IPR033031">
    <property type="entry name" value="Scc2/Nipped-B"/>
</dbReference>
<dbReference type="Proteomes" id="UP000485058">
    <property type="component" value="Unassembled WGS sequence"/>
</dbReference>
<name>A0A699Z5M4_HAELA</name>